<dbReference type="Gene3D" id="3.20.110.10">
    <property type="entry name" value="Glycoside hydrolase 38, N terminal domain"/>
    <property type="match status" value="1"/>
</dbReference>
<dbReference type="PANTHER" id="PTHR46017:SF1">
    <property type="entry name" value="ALPHA-MANNOSIDASE 2C1"/>
    <property type="match status" value="1"/>
</dbReference>
<dbReference type="InterPro" id="IPR011013">
    <property type="entry name" value="Gal_mutarotase_sf_dom"/>
</dbReference>
<sequence length="1083" mass="124949">MFHTDRKLDRRIHEVKNYRYRDVRELKEFAVREDEQGVVNPVVPVCFDDWDTIRVGDCWSGRDRYLWMHKEVEIPEEWKGQRVVGIFDFGKTGAGNNSGFEAMCYINEKPYQGVDINHMEVFFPEEMCGKRFRLTFRLWSGLEGGGVPREQEHKIKRADLACLDEQTDDLYYLGSLILDTVGQLDDGDPVKYDLRTALDQASHCIDWSYPGSEVFYETVRQADEFLNEKIDGMGKESRINVHCVGHTHIDMAWLWRLKHTHEKASRSFSTVLRMMELFPEYIFLQTQPQIYEYIKEDFPEIYEEIKKRVKEGRWETDGGMWVEADCNLTSGESLTRQILIGSRFLKEEFGKDVEYLWLPDVFGYSWALPQILKKSGIDMFMTTKISWNQYNRMPHDTFRWKGMDGSEVLTHFITTPEPWNGPDSWFYTYNGLLTGRTVKGVWDSYSEKEMNKDLLISFGYGDGGGGVNRDLLEARRRLDKIPGLPNVKTSTAGAYFRKLKENVRDTEQYVHTWDGELYLEYHRGTYTSQGYNKRMNRKMELLYRKAEWLTAMAAVGKQNLDGAEQEKLTKGWKMILTNQFHDIIPGSSIHEVYEDSRRDYEVVRQIGEEVIADYREQALQNAEDAYTVYNASGWKSDILAEIPETASGVFTDGAGNVLLSQQGDGMYYVQVPDVPSMGHRRVLFCKEGTAAEAKGLEGKAKEAANRTDFAGGEKEAANRTDFAVGAKEAADGMDQTGQRIFTVHGKELETPFYSITLNDYGQITRLYDKQEAREVLAPGERGNVLQVFEDKPLDNDAWDIDIFYQQKMREVTDLTAFEVTCQGPLRLVVHMEWKYMNTSISQDMILYRFDRRIDFRTDVDLQERQQLFKAAFTVDVRSTYATYDIQYGNVRRPNHWNTSWDQARFESVGHRFADLSEMNYGVALLNDCKYGYDVKDNVMRISLLRSGLQPDHLQDLGKHQFTYALLPHKGDFVEGQVVQSGYALNNPADVFKGAEQAESGSFFTVDNAQVEIDAVKRSEDGQYLVVRFHDFAGARQNVTVKPAFAYRAWAEGSLMEQPLSAFDGGEVKLELHPYEIKTILFQL</sequence>
<evidence type="ECO:0000313" key="7">
    <source>
        <dbReference type="Proteomes" id="UP000474104"/>
    </source>
</evidence>
<dbReference type="Proteomes" id="UP000474104">
    <property type="component" value="Unassembled WGS sequence"/>
</dbReference>
<evidence type="ECO:0000259" key="5">
    <source>
        <dbReference type="SMART" id="SM00872"/>
    </source>
</evidence>
<accession>A0A9X5C4L8</accession>
<dbReference type="SUPFAM" id="SSF88713">
    <property type="entry name" value="Glycoside hydrolase/deacetylase"/>
    <property type="match status" value="1"/>
</dbReference>
<keyword evidence="2" id="KW-0479">Metal-binding</keyword>
<dbReference type="Gene3D" id="1.20.1270.50">
    <property type="entry name" value="Glycoside hydrolase family 38, central domain"/>
    <property type="match status" value="1"/>
</dbReference>
<dbReference type="SUPFAM" id="SSF74650">
    <property type="entry name" value="Galactose mutarotase-like"/>
    <property type="match status" value="1"/>
</dbReference>
<dbReference type="Pfam" id="PF07748">
    <property type="entry name" value="Glyco_hydro_38C"/>
    <property type="match status" value="1"/>
</dbReference>
<dbReference type="FunFam" id="3.20.110.10:FF:000002">
    <property type="entry name" value="alpha-mannosidase 2C1 isoform X1"/>
    <property type="match status" value="1"/>
</dbReference>
<dbReference type="FunFam" id="2.70.98.30:FF:000010">
    <property type="entry name" value="Cytosolic alpha-mannosidase"/>
    <property type="match status" value="1"/>
</dbReference>
<comment type="similarity">
    <text evidence="1">Belongs to the glycosyl hydrolase 38 family.</text>
</comment>
<dbReference type="InterPro" id="IPR011682">
    <property type="entry name" value="Glyco_hydro_38_C"/>
</dbReference>
<evidence type="ECO:0000256" key="2">
    <source>
        <dbReference type="ARBA" id="ARBA00022723"/>
    </source>
</evidence>
<gene>
    <name evidence="6" type="ORF">FMM80_03890</name>
</gene>
<proteinExistence type="inferred from homology"/>
<dbReference type="InterPro" id="IPR037094">
    <property type="entry name" value="Glyco_hydro_38_cen_sf"/>
</dbReference>
<dbReference type="Gene3D" id="2.70.98.30">
    <property type="entry name" value="Golgi alpha-mannosidase II, domain 4"/>
    <property type="match status" value="1"/>
</dbReference>
<dbReference type="GO" id="GO:0009313">
    <property type="term" value="P:oligosaccharide catabolic process"/>
    <property type="evidence" value="ECO:0007669"/>
    <property type="project" value="TreeGrafter"/>
</dbReference>
<dbReference type="FunFam" id="1.20.1270.50:FF:000004">
    <property type="entry name" value="alpha-mannosidase 2C1 isoform X1"/>
    <property type="match status" value="1"/>
</dbReference>
<reference evidence="6 7" key="1">
    <citation type="submission" date="2019-07" db="EMBL/GenBank/DDBJ databases">
        <title>Draft genome sequences of 15 bacterial species constituting the stable defined intestinal microbiota of the GM15 gnotobiotic mouse model.</title>
        <authorList>
            <person name="Elie C."/>
            <person name="Mathieu A."/>
            <person name="Saliou A."/>
            <person name="Darnaud M."/>
            <person name="Leulier F."/>
            <person name="Tamellini A."/>
        </authorList>
    </citation>
    <scope>NUCLEOTIDE SEQUENCE [LARGE SCALE GENOMIC DNA]</scope>
    <source>
        <strain evidence="7">ASF 502</strain>
    </source>
</reference>
<dbReference type="InterPro" id="IPR041147">
    <property type="entry name" value="GH38_C"/>
</dbReference>
<comment type="caution">
    <text evidence="6">The sequence shown here is derived from an EMBL/GenBank/DDBJ whole genome shotgun (WGS) entry which is preliminary data.</text>
</comment>
<dbReference type="SMART" id="SM00872">
    <property type="entry name" value="Alpha-mann_mid"/>
    <property type="match status" value="1"/>
</dbReference>
<dbReference type="PANTHER" id="PTHR46017">
    <property type="entry name" value="ALPHA-MANNOSIDASE 2C1"/>
    <property type="match status" value="1"/>
</dbReference>
<dbReference type="InterPro" id="IPR028995">
    <property type="entry name" value="Glyco_hydro_57/38_cen_sf"/>
</dbReference>
<dbReference type="Gene3D" id="2.60.40.2220">
    <property type="match status" value="1"/>
</dbReference>
<dbReference type="Pfam" id="PF17677">
    <property type="entry name" value="Glyco_hydro38C2"/>
    <property type="match status" value="1"/>
</dbReference>
<dbReference type="Pfam" id="PF01074">
    <property type="entry name" value="Glyco_hydro_38N"/>
    <property type="match status" value="1"/>
</dbReference>
<organism evidence="6 7">
    <name type="scientific">Schaedlerella arabinosiphila</name>
    <dbReference type="NCBI Taxonomy" id="2044587"/>
    <lineage>
        <taxon>Bacteria</taxon>
        <taxon>Bacillati</taxon>
        <taxon>Bacillota</taxon>
        <taxon>Clostridia</taxon>
        <taxon>Lachnospirales</taxon>
        <taxon>Lachnospiraceae</taxon>
        <taxon>Schaedlerella</taxon>
    </lineage>
</organism>
<dbReference type="InterPro" id="IPR015341">
    <property type="entry name" value="Glyco_hydro_38_cen"/>
</dbReference>
<name>A0A9X5C4L8_9FIRM</name>
<evidence type="ECO:0000256" key="1">
    <source>
        <dbReference type="ARBA" id="ARBA00009792"/>
    </source>
</evidence>
<protein>
    <submittedName>
        <fullName evidence="6">Alpha-mannosidase</fullName>
    </submittedName>
</protein>
<dbReference type="InterPro" id="IPR000602">
    <property type="entry name" value="Glyco_hydro_38_N"/>
</dbReference>
<evidence type="ECO:0000256" key="4">
    <source>
        <dbReference type="ARBA" id="ARBA00023295"/>
    </source>
</evidence>
<dbReference type="InterPro" id="IPR011330">
    <property type="entry name" value="Glyco_hydro/deAcase_b/a-brl"/>
</dbReference>
<dbReference type="Pfam" id="PF09261">
    <property type="entry name" value="Alpha-mann_mid"/>
    <property type="match status" value="1"/>
</dbReference>
<dbReference type="CDD" id="cd10789">
    <property type="entry name" value="GH38N_AMII_ER_cytosolic"/>
    <property type="match status" value="1"/>
</dbReference>
<evidence type="ECO:0000313" key="6">
    <source>
        <dbReference type="EMBL" id="NDO67894.1"/>
    </source>
</evidence>
<dbReference type="InterPro" id="IPR027291">
    <property type="entry name" value="Glyco_hydro_38_N_sf"/>
</dbReference>
<dbReference type="SUPFAM" id="SSF88688">
    <property type="entry name" value="Families 57/38 glycoside transferase middle domain"/>
    <property type="match status" value="1"/>
</dbReference>
<dbReference type="GO" id="GO:0030246">
    <property type="term" value="F:carbohydrate binding"/>
    <property type="evidence" value="ECO:0007669"/>
    <property type="project" value="InterPro"/>
</dbReference>
<keyword evidence="3" id="KW-0378">Hydrolase</keyword>
<dbReference type="GO" id="GO:0004559">
    <property type="term" value="F:alpha-mannosidase activity"/>
    <property type="evidence" value="ECO:0007669"/>
    <property type="project" value="InterPro"/>
</dbReference>
<dbReference type="AlphaFoldDB" id="A0A9X5C4L8"/>
<evidence type="ECO:0000256" key="3">
    <source>
        <dbReference type="ARBA" id="ARBA00022801"/>
    </source>
</evidence>
<dbReference type="GO" id="GO:0006013">
    <property type="term" value="P:mannose metabolic process"/>
    <property type="evidence" value="ECO:0007669"/>
    <property type="project" value="InterPro"/>
</dbReference>
<dbReference type="GO" id="GO:0046872">
    <property type="term" value="F:metal ion binding"/>
    <property type="evidence" value="ECO:0007669"/>
    <property type="project" value="UniProtKB-KW"/>
</dbReference>
<dbReference type="RefSeq" id="WP_162205357.1">
    <property type="nucleotide sequence ID" value="NZ_VIRB01000028.1"/>
</dbReference>
<feature type="domain" description="Glycoside hydrolase family 38 central" evidence="5">
    <location>
        <begin position="520"/>
        <end position="600"/>
    </location>
</feature>
<dbReference type="EMBL" id="VIRB01000028">
    <property type="protein sequence ID" value="NDO67894.1"/>
    <property type="molecule type" value="Genomic_DNA"/>
</dbReference>
<keyword evidence="4" id="KW-0326">Glycosidase</keyword>